<dbReference type="Pfam" id="PF05043">
    <property type="entry name" value="Mga"/>
    <property type="match status" value="1"/>
</dbReference>
<dbReference type="EMBL" id="AYZB01000003">
    <property type="protein sequence ID" value="KRM24132.1"/>
    <property type="molecule type" value="Genomic_DNA"/>
</dbReference>
<organism evidence="2 3">
    <name type="scientific">Latilactobacillus graminis DSM 20719</name>
    <dbReference type="NCBI Taxonomy" id="1423752"/>
    <lineage>
        <taxon>Bacteria</taxon>
        <taxon>Bacillati</taxon>
        <taxon>Bacillota</taxon>
        <taxon>Bacilli</taxon>
        <taxon>Lactobacillales</taxon>
        <taxon>Lactobacillaceae</taxon>
        <taxon>Latilactobacillus</taxon>
    </lineage>
</organism>
<dbReference type="Proteomes" id="UP000050823">
    <property type="component" value="Unassembled WGS sequence"/>
</dbReference>
<sequence>MVKVNTNSVYLTQAEKEKYALFLDVTNVKWDELPVKKRISMARQVDYLIDDVNLKQVAALLDRSYGSLYNMYMSMVSDLQSVLGKKTDDTRQLFKIPSDVYHFYMVKNSDVYDFVQILLHGGQVSFQSFWEQHHSSKATALRHLKQVRDLIRAFNVRIAYDPIHLEGDEKAIRIVLVMLYWLAAGGHTWVFDEIDQQAAHEAFDYAVEAYQLQTPNLLTREIGAYMIAISYYRVMQGKTIEADDRMELIRYPYPDLTHAYLVADFTQGSSDLRAKLAQLSPTQSRSESAGLYFILKYGPVPLKSKGRFEIDECQIYKRYVPEVYWFVNHFLERTPVDIQCYLNISERVYHELKNALSVVTTNIHVLGNDMTSVVSHQLMERVKLLRPNEQLHADISQTIDYLLFEPEARIFAANRDALVKAYYNLIRQLVQQYRPVNRVKVALVVEQDYLGYMDLLAALENIQYVDFSTSDDALRDADLVVTTSSIALPDYTNPAAVPFIWRLNANSDHFARLYGIIRELWIQKSHIENSEAN</sequence>
<evidence type="ECO:0000259" key="1">
    <source>
        <dbReference type="Pfam" id="PF05043"/>
    </source>
</evidence>
<reference evidence="2 3" key="1">
    <citation type="journal article" date="2015" name="Genome Announc.">
        <title>Expanding the biotechnology potential of lactobacilli through comparative genomics of 213 strains and associated genera.</title>
        <authorList>
            <person name="Sun Z."/>
            <person name="Harris H.M."/>
            <person name="McCann A."/>
            <person name="Guo C."/>
            <person name="Argimon S."/>
            <person name="Zhang W."/>
            <person name="Yang X."/>
            <person name="Jeffery I.B."/>
            <person name="Cooney J.C."/>
            <person name="Kagawa T.F."/>
            <person name="Liu W."/>
            <person name="Song Y."/>
            <person name="Salvetti E."/>
            <person name="Wrobel A."/>
            <person name="Rasinkangas P."/>
            <person name="Parkhill J."/>
            <person name="Rea M.C."/>
            <person name="O'Sullivan O."/>
            <person name="Ritari J."/>
            <person name="Douillard F.P."/>
            <person name="Paul Ross R."/>
            <person name="Yang R."/>
            <person name="Briner A.E."/>
            <person name="Felis G.E."/>
            <person name="de Vos W.M."/>
            <person name="Barrangou R."/>
            <person name="Klaenhammer T.R."/>
            <person name="Caufield P.W."/>
            <person name="Cui Y."/>
            <person name="Zhang H."/>
            <person name="O'Toole P.W."/>
        </authorList>
    </citation>
    <scope>NUCLEOTIDE SEQUENCE [LARGE SCALE GENOMIC DNA]</scope>
    <source>
        <strain evidence="2 3">DSM 20719</strain>
    </source>
</reference>
<evidence type="ECO:0000313" key="2">
    <source>
        <dbReference type="EMBL" id="KRM24132.1"/>
    </source>
</evidence>
<dbReference type="AlphaFoldDB" id="A0AA89I3N8"/>
<accession>A0AA89I3N8</accession>
<evidence type="ECO:0000313" key="3">
    <source>
        <dbReference type="Proteomes" id="UP000050823"/>
    </source>
</evidence>
<feature type="domain" description="Mga helix-turn-helix" evidence="1">
    <location>
        <begin position="104"/>
        <end position="180"/>
    </location>
</feature>
<protein>
    <recommendedName>
        <fullName evidence="1">Mga helix-turn-helix domain-containing protein</fullName>
    </recommendedName>
</protein>
<comment type="caution">
    <text evidence="2">The sequence shown here is derived from an EMBL/GenBank/DDBJ whole genome shotgun (WGS) entry which is preliminary data.</text>
</comment>
<dbReference type="InterPro" id="IPR007737">
    <property type="entry name" value="Mga_HTH"/>
</dbReference>
<proteinExistence type="predicted"/>
<gene>
    <name evidence="2" type="ORF">FC90_GL000606</name>
</gene>
<name>A0AA89I3N8_9LACO</name>